<dbReference type="STRING" id="930992.A0A0C9Z301"/>
<accession>A0A0C9Z301</accession>
<name>A0A0C9Z301_9AGAM</name>
<dbReference type="Proteomes" id="UP000054485">
    <property type="component" value="Unassembled WGS sequence"/>
</dbReference>
<evidence type="ECO:0000313" key="1">
    <source>
        <dbReference type="EMBL" id="KIK31825.1"/>
    </source>
</evidence>
<sequence length="87" mass="9802">MHAVRWAVLDNVFIRCLPVQISPSDNKHVKEVKAVVWAQRACKNGAELPNQLLKDDFLKDLEPLGWVKMQALCSAISLPKMPLPRPS</sequence>
<proteinExistence type="predicted"/>
<dbReference type="InParanoid" id="A0A0C9Z301"/>
<organism evidence="1 2">
    <name type="scientific">Suillus luteus UH-Slu-Lm8-n1</name>
    <dbReference type="NCBI Taxonomy" id="930992"/>
    <lineage>
        <taxon>Eukaryota</taxon>
        <taxon>Fungi</taxon>
        <taxon>Dikarya</taxon>
        <taxon>Basidiomycota</taxon>
        <taxon>Agaricomycotina</taxon>
        <taxon>Agaricomycetes</taxon>
        <taxon>Agaricomycetidae</taxon>
        <taxon>Boletales</taxon>
        <taxon>Suillineae</taxon>
        <taxon>Suillaceae</taxon>
        <taxon>Suillus</taxon>
    </lineage>
</organism>
<reference evidence="1 2" key="1">
    <citation type="submission" date="2014-04" db="EMBL/GenBank/DDBJ databases">
        <authorList>
            <consortium name="DOE Joint Genome Institute"/>
            <person name="Kuo A."/>
            <person name="Ruytinx J."/>
            <person name="Rineau F."/>
            <person name="Colpaert J."/>
            <person name="Kohler A."/>
            <person name="Nagy L.G."/>
            <person name="Floudas D."/>
            <person name="Copeland A."/>
            <person name="Barry K.W."/>
            <person name="Cichocki N."/>
            <person name="Veneault-Fourrey C."/>
            <person name="LaButti K."/>
            <person name="Lindquist E.A."/>
            <person name="Lipzen A."/>
            <person name="Lundell T."/>
            <person name="Morin E."/>
            <person name="Murat C."/>
            <person name="Sun H."/>
            <person name="Tunlid A."/>
            <person name="Henrissat B."/>
            <person name="Grigoriev I.V."/>
            <person name="Hibbett D.S."/>
            <person name="Martin F."/>
            <person name="Nordberg H.P."/>
            <person name="Cantor M.N."/>
            <person name="Hua S.X."/>
        </authorList>
    </citation>
    <scope>NUCLEOTIDE SEQUENCE [LARGE SCALE GENOMIC DNA]</scope>
    <source>
        <strain evidence="1 2">UH-Slu-Lm8-n1</strain>
    </source>
</reference>
<protein>
    <submittedName>
        <fullName evidence="1">Uncharacterized protein</fullName>
    </submittedName>
</protein>
<evidence type="ECO:0000313" key="2">
    <source>
        <dbReference type="Proteomes" id="UP000054485"/>
    </source>
</evidence>
<dbReference type="EMBL" id="KN836614">
    <property type="protein sequence ID" value="KIK31825.1"/>
    <property type="molecule type" value="Genomic_DNA"/>
</dbReference>
<dbReference type="AlphaFoldDB" id="A0A0C9Z301"/>
<reference evidence="2" key="2">
    <citation type="submission" date="2015-01" db="EMBL/GenBank/DDBJ databases">
        <title>Evolutionary Origins and Diversification of the Mycorrhizal Mutualists.</title>
        <authorList>
            <consortium name="DOE Joint Genome Institute"/>
            <consortium name="Mycorrhizal Genomics Consortium"/>
            <person name="Kohler A."/>
            <person name="Kuo A."/>
            <person name="Nagy L.G."/>
            <person name="Floudas D."/>
            <person name="Copeland A."/>
            <person name="Barry K.W."/>
            <person name="Cichocki N."/>
            <person name="Veneault-Fourrey C."/>
            <person name="LaButti K."/>
            <person name="Lindquist E.A."/>
            <person name="Lipzen A."/>
            <person name="Lundell T."/>
            <person name="Morin E."/>
            <person name="Murat C."/>
            <person name="Riley R."/>
            <person name="Ohm R."/>
            <person name="Sun H."/>
            <person name="Tunlid A."/>
            <person name="Henrissat B."/>
            <person name="Grigoriev I.V."/>
            <person name="Hibbett D.S."/>
            <person name="Martin F."/>
        </authorList>
    </citation>
    <scope>NUCLEOTIDE SEQUENCE [LARGE SCALE GENOMIC DNA]</scope>
    <source>
        <strain evidence="2">UH-Slu-Lm8-n1</strain>
    </source>
</reference>
<dbReference type="Gene3D" id="3.40.140.10">
    <property type="entry name" value="Cytidine Deaminase, domain 2"/>
    <property type="match status" value="1"/>
</dbReference>
<gene>
    <name evidence="1" type="ORF">CY34DRAFT_19532</name>
</gene>
<dbReference type="HOGENOM" id="CLU_2484810_0_0_1"/>
<dbReference type="OrthoDB" id="1931567at2759"/>
<keyword evidence="2" id="KW-1185">Reference proteome</keyword>